<protein>
    <recommendedName>
        <fullName evidence="4">DUF4350 domain-containing protein</fullName>
    </recommendedName>
</protein>
<feature type="compositionally biased region" description="Low complexity" evidence="1">
    <location>
        <begin position="230"/>
        <end position="239"/>
    </location>
</feature>
<reference evidence="2 3" key="1">
    <citation type="submission" date="2020-08" db="EMBL/GenBank/DDBJ databases">
        <title>novel species in genus Nocardioides.</title>
        <authorList>
            <person name="Zhang G."/>
        </authorList>
    </citation>
    <scope>NUCLEOTIDE SEQUENCE [LARGE SCALE GENOMIC DNA]</scope>
    <source>
        <strain evidence="2 3">SC8A-24</strain>
    </source>
</reference>
<comment type="caution">
    <text evidence="2">The sequence shown here is derived from an EMBL/GenBank/DDBJ whole genome shotgun (WGS) entry which is preliminary data.</text>
</comment>
<keyword evidence="3" id="KW-1185">Reference proteome</keyword>
<name>A0ABR6U9D1_9ACTN</name>
<organism evidence="2 3">
    <name type="scientific">Nocardioides deserti</name>
    <dbReference type="NCBI Taxonomy" id="1588644"/>
    <lineage>
        <taxon>Bacteria</taxon>
        <taxon>Bacillati</taxon>
        <taxon>Actinomycetota</taxon>
        <taxon>Actinomycetes</taxon>
        <taxon>Propionibacteriales</taxon>
        <taxon>Nocardioidaceae</taxon>
        <taxon>Nocardioides</taxon>
    </lineage>
</organism>
<feature type="region of interest" description="Disordered" evidence="1">
    <location>
        <begin position="321"/>
        <end position="351"/>
    </location>
</feature>
<evidence type="ECO:0000256" key="1">
    <source>
        <dbReference type="SAM" id="MobiDB-lite"/>
    </source>
</evidence>
<evidence type="ECO:0008006" key="4">
    <source>
        <dbReference type="Google" id="ProtNLM"/>
    </source>
</evidence>
<feature type="region of interest" description="Disordered" evidence="1">
    <location>
        <begin position="217"/>
        <end position="250"/>
    </location>
</feature>
<evidence type="ECO:0000313" key="3">
    <source>
        <dbReference type="Proteomes" id="UP000604001"/>
    </source>
</evidence>
<gene>
    <name evidence="2" type="ORF">H7344_11815</name>
</gene>
<dbReference type="EMBL" id="JACMYC010000006">
    <property type="protein sequence ID" value="MBC2960980.1"/>
    <property type="molecule type" value="Genomic_DNA"/>
</dbReference>
<proteinExistence type="predicted"/>
<dbReference type="Proteomes" id="UP000604001">
    <property type="component" value="Unassembled WGS sequence"/>
</dbReference>
<sequence length="424" mass="44951">MSPADAPADPPAADPVDAFVDELADALHEDPVQVDPMFGNGRTEDVDAALTDVVAGVDFPAYVVLAPGPDGLAANDPGRDLAGRLHERIGGDGVYLVQTDPASFGLTIVSHGDVPDAFLVSQISVEVWQGGGADAALSPGGSVARALEILDSGGGMSEEEFGSYAEQTIYRDPPEWDLDYEVPTQGTYAMGTALAFLAVGGCAYLLLRTLARWRETAPAGARGRPGRPGRPGQRGRSAATPSTPLPGPAQVRETAEAELASLARLLDRTADRRVEPDRRQLVDGSYDTARSLLERTGTDDADLDDLLGALVLVRIATAAAGSRSRSKRGGEPRAPYRPCFFDPRHGEGTQRRAVPVGGTELTVPACRACGRATDAALEPMGVRSGLLGRERPWYELDTVWARTGYGAFVDDLWQHVAADLRETR</sequence>
<accession>A0ABR6U9D1</accession>
<evidence type="ECO:0000313" key="2">
    <source>
        <dbReference type="EMBL" id="MBC2960980.1"/>
    </source>
</evidence>
<dbReference type="RefSeq" id="WP_186346232.1">
    <property type="nucleotide sequence ID" value="NZ_BMMR01000004.1"/>
</dbReference>